<feature type="region of interest" description="Disordered" evidence="2">
    <location>
        <begin position="324"/>
        <end position="344"/>
    </location>
</feature>
<feature type="region of interest" description="Disordered" evidence="2">
    <location>
        <begin position="210"/>
        <end position="244"/>
    </location>
</feature>
<evidence type="ECO:0000313" key="5">
    <source>
        <dbReference type="Proteomes" id="UP000315700"/>
    </source>
</evidence>
<evidence type="ECO:0000256" key="2">
    <source>
        <dbReference type="SAM" id="MobiDB-lite"/>
    </source>
</evidence>
<evidence type="ECO:0008006" key="6">
    <source>
        <dbReference type="Google" id="ProtNLM"/>
    </source>
</evidence>
<protein>
    <recommendedName>
        <fullName evidence="6">Chromosome partition protein Smc</fullName>
    </recommendedName>
</protein>
<feature type="region of interest" description="Disordered" evidence="2">
    <location>
        <begin position="521"/>
        <end position="542"/>
    </location>
</feature>
<dbReference type="EMBL" id="CP036271">
    <property type="protein sequence ID" value="QDT57009.1"/>
    <property type="molecule type" value="Genomic_DNA"/>
</dbReference>
<accession>A0A517SLK4</accession>
<feature type="signal peptide" evidence="3">
    <location>
        <begin position="1"/>
        <end position="37"/>
    </location>
</feature>
<dbReference type="KEGG" id="ccos:Pan44_50740"/>
<keyword evidence="3" id="KW-0732">Signal</keyword>
<sequence precursor="true">MLDRHFRAVPVRGFRAVFSASAPAFLCVLAAASAAIAQVPVASQAEIDQVLLPRPDPNKGRELAAALMAKYPKDPNVPYSIAEWHVAHSRKKAAEDLLTMAVKTTSADHLPSWKLLMKVAAASQNGLGDPGLAVGRSLAERLRVKPDSFGEDYSQACEFLGRVVATGEIVGGKTTKDKWARFREDVEFAMPERIKLGYVAGREQVARRQKELEEARTNLNSTRDERSRQENEKAEKGIQEETDKQAGVLVGEKIKRDQEVNRNAALAKEGLAKLPKLESQIDEQNKVRLRILGHITARQLELVRVQEQYRAMQAAALLQQAQANQAPQGTPAPQGGDASATAAATPPVAAAPAAVAPAPAVAGPAVPVPAVPGAATPAVAGGAPQATPATPTGDPTSGQAQLMVLAARYETELKELHKQLAVVVQKMEPLVAERNKHNAFVNQAQADAKNAKSDRRRAEASLNKATQAAKRAAQKTVAKAVDQPQQELRKWQGDWETYLEAELSPERQSLLDQWLALDVDSKDAPVEGSNVPAAVGSERGTP</sequence>
<evidence type="ECO:0000313" key="4">
    <source>
        <dbReference type="EMBL" id="QDT57009.1"/>
    </source>
</evidence>
<feature type="coiled-coil region" evidence="1">
    <location>
        <begin position="406"/>
        <end position="475"/>
    </location>
</feature>
<dbReference type="InParanoid" id="A0A517SLK4"/>
<keyword evidence="5" id="KW-1185">Reference proteome</keyword>
<evidence type="ECO:0000256" key="1">
    <source>
        <dbReference type="SAM" id="Coils"/>
    </source>
</evidence>
<dbReference type="PANTHER" id="PTHR48125:SF10">
    <property type="entry name" value="OS12G0136300 PROTEIN"/>
    <property type="match status" value="1"/>
</dbReference>
<reference evidence="4 5" key="1">
    <citation type="submission" date="2019-02" db="EMBL/GenBank/DDBJ databases">
        <title>Deep-cultivation of Planctomycetes and their phenomic and genomic characterization uncovers novel biology.</title>
        <authorList>
            <person name="Wiegand S."/>
            <person name="Jogler M."/>
            <person name="Boedeker C."/>
            <person name="Pinto D."/>
            <person name="Vollmers J."/>
            <person name="Rivas-Marin E."/>
            <person name="Kohn T."/>
            <person name="Peeters S.H."/>
            <person name="Heuer A."/>
            <person name="Rast P."/>
            <person name="Oberbeckmann S."/>
            <person name="Bunk B."/>
            <person name="Jeske O."/>
            <person name="Meyerdierks A."/>
            <person name="Storesund J.E."/>
            <person name="Kallscheuer N."/>
            <person name="Luecker S."/>
            <person name="Lage O.M."/>
            <person name="Pohl T."/>
            <person name="Merkel B.J."/>
            <person name="Hornburger P."/>
            <person name="Mueller R.-W."/>
            <person name="Bruemmer F."/>
            <person name="Labrenz M."/>
            <person name="Spormann A.M."/>
            <person name="Op den Camp H."/>
            <person name="Overmann J."/>
            <person name="Amann R."/>
            <person name="Jetten M.S.M."/>
            <person name="Mascher T."/>
            <person name="Medema M.H."/>
            <person name="Devos D.P."/>
            <person name="Kaster A.-K."/>
            <person name="Ovreas L."/>
            <person name="Rohde M."/>
            <person name="Galperin M.Y."/>
            <person name="Jogler C."/>
        </authorList>
    </citation>
    <scope>NUCLEOTIDE SEQUENCE [LARGE SCALE GENOMIC DNA]</scope>
    <source>
        <strain evidence="4 5">Pan44</strain>
    </source>
</reference>
<dbReference type="Proteomes" id="UP000315700">
    <property type="component" value="Chromosome"/>
</dbReference>
<keyword evidence="1" id="KW-0175">Coiled coil</keyword>
<feature type="chain" id="PRO_5021972191" description="Chromosome partition protein Smc" evidence="3">
    <location>
        <begin position="38"/>
        <end position="542"/>
    </location>
</feature>
<evidence type="ECO:0000256" key="3">
    <source>
        <dbReference type="SAM" id="SignalP"/>
    </source>
</evidence>
<feature type="region of interest" description="Disordered" evidence="2">
    <location>
        <begin position="377"/>
        <end position="397"/>
    </location>
</feature>
<name>A0A517SLK4_9PLAN</name>
<dbReference type="AlphaFoldDB" id="A0A517SLK4"/>
<dbReference type="PANTHER" id="PTHR48125">
    <property type="entry name" value="LP07818P1"/>
    <property type="match status" value="1"/>
</dbReference>
<proteinExistence type="predicted"/>
<organism evidence="4 5">
    <name type="scientific">Caulifigura coniformis</name>
    <dbReference type="NCBI Taxonomy" id="2527983"/>
    <lineage>
        <taxon>Bacteria</taxon>
        <taxon>Pseudomonadati</taxon>
        <taxon>Planctomycetota</taxon>
        <taxon>Planctomycetia</taxon>
        <taxon>Planctomycetales</taxon>
        <taxon>Planctomycetaceae</taxon>
        <taxon>Caulifigura</taxon>
    </lineage>
</organism>
<gene>
    <name evidence="4" type="ORF">Pan44_50740</name>
</gene>